<dbReference type="NCBIfam" id="TIGR00401">
    <property type="entry name" value="msrA"/>
    <property type="match status" value="1"/>
</dbReference>
<dbReference type="Pfam" id="PF01625">
    <property type="entry name" value="PMSR"/>
    <property type="match status" value="1"/>
</dbReference>
<comment type="catalytic activity">
    <reaction evidence="2 4">
        <text>L-methionyl-[protein] + [thioredoxin]-disulfide + H2O = L-methionyl-(S)-S-oxide-[protein] + [thioredoxin]-dithiol</text>
        <dbReference type="Rhea" id="RHEA:14217"/>
        <dbReference type="Rhea" id="RHEA-COMP:10698"/>
        <dbReference type="Rhea" id="RHEA-COMP:10700"/>
        <dbReference type="Rhea" id="RHEA-COMP:12313"/>
        <dbReference type="Rhea" id="RHEA-COMP:12315"/>
        <dbReference type="ChEBI" id="CHEBI:15377"/>
        <dbReference type="ChEBI" id="CHEBI:16044"/>
        <dbReference type="ChEBI" id="CHEBI:29950"/>
        <dbReference type="ChEBI" id="CHEBI:44120"/>
        <dbReference type="ChEBI" id="CHEBI:50058"/>
        <dbReference type="EC" id="1.8.4.11"/>
    </reaction>
</comment>
<gene>
    <name evidence="4 6" type="primary">msrA</name>
    <name evidence="6" type="ORF">IGS68_16865</name>
</gene>
<dbReference type="Proteomes" id="UP000595197">
    <property type="component" value="Chromosome"/>
</dbReference>
<evidence type="ECO:0000313" key="7">
    <source>
        <dbReference type="Proteomes" id="UP000595197"/>
    </source>
</evidence>
<comment type="similarity">
    <text evidence="4">Belongs to the MsrA Met sulfoxide reductase family.</text>
</comment>
<dbReference type="PANTHER" id="PTHR43774:SF1">
    <property type="entry name" value="PEPTIDE METHIONINE SULFOXIDE REDUCTASE MSRA 2"/>
    <property type="match status" value="1"/>
</dbReference>
<reference evidence="6" key="1">
    <citation type="submission" date="2021-02" db="EMBL/GenBank/DDBJ databases">
        <title>Skermanella TT6 skin isolate.</title>
        <authorList>
            <person name="Lee K."/>
            <person name="Ganzorig M."/>
        </authorList>
    </citation>
    <scope>NUCLEOTIDE SEQUENCE</scope>
    <source>
        <strain evidence="6">TT6</strain>
    </source>
</reference>
<dbReference type="InterPro" id="IPR036509">
    <property type="entry name" value="Met_Sox_Rdtase_MsrA_sf"/>
</dbReference>
<protein>
    <recommendedName>
        <fullName evidence="4">Peptide methionine sulfoxide reductase MsrA</fullName>
        <shortName evidence="4">Protein-methionine-S-oxide reductase</shortName>
        <ecNumber evidence="4">1.8.4.11</ecNumber>
    </recommendedName>
    <alternativeName>
        <fullName evidence="4">Peptide-methionine (S)-S-oxide reductase</fullName>
        <shortName evidence="4">Peptide Met(O) reductase</shortName>
    </alternativeName>
</protein>
<evidence type="ECO:0000256" key="1">
    <source>
        <dbReference type="ARBA" id="ARBA00023002"/>
    </source>
</evidence>
<keyword evidence="7" id="KW-1185">Reference proteome</keyword>
<keyword evidence="1 4" id="KW-0560">Oxidoreductase</keyword>
<dbReference type="PROSITE" id="PS51257">
    <property type="entry name" value="PROKAR_LIPOPROTEIN"/>
    <property type="match status" value="1"/>
</dbReference>
<feature type="active site" evidence="4">
    <location>
        <position position="16"/>
    </location>
</feature>
<name>A0ABX7BHC2_9PROT</name>
<dbReference type="InterPro" id="IPR002569">
    <property type="entry name" value="Met_Sox_Rdtase_MsrA_dom"/>
</dbReference>
<evidence type="ECO:0000256" key="2">
    <source>
        <dbReference type="ARBA" id="ARBA00047806"/>
    </source>
</evidence>
<dbReference type="EC" id="1.8.4.11" evidence="4"/>
<comment type="catalytic activity">
    <reaction evidence="3 4">
        <text>[thioredoxin]-disulfide + L-methionine + H2O = L-methionine (S)-S-oxide + [thioredoxin]-dithiol</text>
        <dbReference type="Rhea" id="RHEA:19993"/>
        <dbReference type="Rhea" id="RHEA-COMP:10698"/>
        <dbReference type="Rhea" id="RHEA-COMP:10700"/>
        <dbReference type="ChEBI" id="CHEBI:15377"/>
        <dbReference type="ChEBI" id="CHEBI:29950"/>
        <dbReference type="ChEBI" id="CHEBI:50058"/>
        <dbReference type="ChEBI" id="CHEBI:57844"/>
        <dbReference type="ChEBI" id="CHEBI:58772"/>
        <dbReference type="EC" id="1.8.4.11"/>
    </reaction>
</comment>
<feature type="domain" description="Peptide methionine sulphoxide reductase MsrA" evidence="5">
    <location>
        <begin position="9"/>
        <end position="162"/>
    </location>
</feature>
<evidence type="ECO:0000313" key="6">
    <source>
        <dbReference type="EMBL" id="QQP92476.1"/>
    </source>
</evidence>
<evidence type="ECO:0000256" key="4">
    <source>
        <dbReference type="HAMAP-Rule" id="MF_01401"/>
    </source>
</evidence>
<accession>A0ABX7BHC2</accession>
<proteinExistence type="inferred from homology"/>
<dbReference type="HAMAP" id="MF_01401">
    <property type="entry name" value="MsrA"/>
    <property type="match status" value="1"/>
</dbReference>
<evidence type="ECO:0000259" key="5">
    <source>
        <dbReference type="Pfam" id="PF01625"/>
    </source>
</evidence>
<dbReference type="PANTHER" id="PTHR43774">
    <property type="entry name" value="PEPTIDE METHIONINE SULFOXIDE REDUCTASE"/>
    <property type="match status" value="1"/>
</dbReference>
<dbReference type="SUPFAM" id="SSF55068">
    <property type="entry name" value="Peptide methionine sulfoxide reductase"/>
    <property type="match status" value="1"/>
</dbReference>
<dbReference type="EMBL" id="CP067420">
    <property type="protein sequence ID" value="QQP92476.1"/>
    <property type="molecule type" value="Genomic_DNA"/>
</dbReference>
<comment type="function">
    <text evidence="4">Has an important function as a repair enzyme for proteins that have been inactivated by oxidation. Catalyzes the reversible oxidation-reduction of methionine sulfoxide in proteins to methionine.</text>
</comment>
<dbReference type="GO" id="GO:0008113">
    <property type="term" value="F:peptide-methionine (S)-S-oxide reductase activity"/>
    <property type="evidence" value="ECO:0007669"/>
    <property type="project" value="UniProtKB-EC"/>
</dbReference>
<sequence length="182" mass="20768">MAADRQLAQATFGGGCFWCTEAVFQQLRGVEKVQSGYAGGHVENPTYEQVCTARTGHAEVVQVTYDPEVISYRDLLEVFFTTHDPTTSNRQGNDVGPQYRSVVFHHDAEQERTAREVMKSFGERRIWDRPIVTELAPLPVFYPAEAYHDDYYARNSAQPYCQVVIAPKVAKVRKQYMDRLRA</sequence>
<organism evidence="6 7">
    <name type="scientific">Skermanella cutis</name>
    <dbReference type="NCBI Taxonomy" id="2775420"/>
    <lineage>
        <taxon>Bacteria</taxon>
        <taxon>Pseudomonadati</taxon>
        <taxon>Pseudomonadota</taxon>
        <taxon>Alphaproteobacteria</taxon>
        <taxon>Rhodospirillales</taxon>
        <taxon>Azospirillaceae</taxon>
        <taxon>Skermanella</taxon>
    </lineage>
</organism>
<dbReference type="Gene3D" id="3.30.1060.10">
    <property type="entry name" value="Peptide methionine sulphoxide reductase MsrA"/>
    <property type="match status" value="1"/>
</dbReference>
<evidence type="ECO:0000256" key="3">
    <source>
        <dbReference type="ARBA" id="ARBA00048782"/>
    </source>
</evidence>